<keyword evidence="6" id="KW-0804">Transcription</keyword>
<dbReference type="SMART" id="SM00448">
    <property type="entry name" value="REC"/>
    <property type="match status" value="1"/>
</dbReference>
<dbReference type="GO" id="GO:0006355">
    <property type="term" value="P:regulation of DNA-templated transcription"/>
    <property type="evidence" value="ECO:0007669"/>
    <property type="project" value="InterPro"/>
</dbReference>
<dbReference type="FunFam" id="1.10.10.10:FF:000018">
    <property type="entry name" value="DNA-binding response regulator ResD"/>
    <property type="match status" value="1"/>
</dbReference>
<proteinExistence type="predicted"/>
<protein>
    <submittedName>
        <fullName evidence="11">Response regulator transcription factor</fullName>
    </submittedName>
</protein>
<gene>
    <name evidence="11" type="ORF">D4N35_017050</name>
</gene>
<dbReference type="AlphaFoldDB" id="A0A443IJ26"/>
<dbReference type="CDD" id="cd00383">
    <property type="entry name" value="trans_reg_C"/>
    <property type="match status" value="1"/>
</dbReference>
<dbReference type="Pfam" id="PF00486">
    <property type="entry name" value="Trans_reg_C"/>
    <property type="match status" value="1"/>
</dbReference>
<feature type="DNA-binding region" description="OmpR/PhoB-type" evidence="8">
    <location>
        <begin position="126"/>
        <end position="225"/>
    </location>
</feature>
<name>A0A443IJ26_9BACI</name>
<dbReference type="Gene3D" id="6.10.250.690">
    <property type="match status" value="1"/>
</dbReference>
<dbReference type="InterPro" id="IPR001867">
    <property type="entry name" value="OmpR/PhoB-type_DNA-bd"/>
</dbReference>
<evidence type="ECO:0000256" key="3">
    <source>
        <dbReference type="ARBA" id="ARBA00023012"/>
    </source>
</evidence>
<evidence type="ECO:0000259" key="10">
    <source>
        <dbReference type="PROSITE" id="PS51755"/>
    </source>
</evidence>
<evidence type="ECO:0000313" key="12">
    <source>
        <dbReference type="Proteomes" id="UP000273811"/>
    </source>
</evidence>
<reference evidence="11" key="1">
    <citation type="submission" date="2018-12" db="EMBL/GenBank/DDBJ databases">
        <authorList>
            <person name="Sun L."/>
            <person name="Chen Z."/>
        </authorList>
    </citation>
    <scope>NUCLEOTIDE SEQUENCE [LARGE SCALE GENOMIC DNA]</scope>
    <source>
        <strain evidence="11">DSM 16012</strain>
    </source>
</reference>
<organism evidence="11 12">
    <name type="scientific">Siminovitchia fortis</name>
    <dbReference type="NCBI Taxonomy" id="254758"/>
    <lineage>
        <taxon>Bacteria</taxon>
        <taxon>Bacillati</taxon>
        <taxon>Bacillota</taxon>
        <taxon>Bacilli</taxon>
        <taxon>Bacillales</taxon>
        <taxon>Bacillaceae</taxon>
        <taxon>Siminovitchia</taxon>
    </lineage>
</organism>
<evidence type="ECO:0000313" key="11">
    <source>
        <dbReference type="EMBL" id="RWR04380.1"/>
    </source>
</evidence>
<comment type="subcellular location">
    <subcellularLocation>
        <location evidence="1">Cytoplasm</location>
    </subcellularLocation>
</comment>
<dbReference type="EMBL" id="QYTU02000062">
    <property type="protein sequence ID" value="RWR04380.1"/>
    <property type="molecule type" value="Genomic_DNA"/>
</dbReference>
<dbReference type="OrthoDB" id="9790442at2"/>
<dbReference type="PROSITE" id="PS51755">
    <property type="entry name" value="OMPR_PHOB"/>
    <property type="match status" value="1"/>
</dbReference>
<dbReference type="PANTHER" id="PTHR48111">
    <property type="entry name" value="REGULATOR OF RPOS"/>
    <property type="match status" value="1"/>
</dbReference>
<dbReference type="Gene3D" id="3.40.50.2300">
    <property type="match status" value="1"/>
</dbReference>
<dbReference type="InterPro" id="IPR011006">
    <property type="entry name" value="CheY-like_superfamily"/>
</dbReference>
<keyword evidence="3" id="KW-0902">Two-component regulatory system</keyword>
<evidence type="ECO:0000256" key="6">
    <source>
        <dbReference type="ARBA" id="ARBA00023163"/>
    </source>
</evidence>
<keyword evidence="12" id="KW-1185">Reference proteome</keyword>
<keyword evidence="5 8" id="KW-0238">DNA-binding</keyword>
<evidence type="ECO:0000256" key="2">
    <source>
        <dbReference type="ARBA" id="ARBA00022553"/>
    </source>
</evidence>
<dbReference type="Gene3D" id="1.10.10.10">
    <property type="entry name" value="Winged helix-like DNA-binding domain superfamily/Winged helix DNA-binding domain"/>
    <property type="match status" value="1"/>
</dbReference>
<keyword evidence="4" id="KW-0805">Transcription regulation</keyword>
<dbReference type="GO" id="GO:0032993">
    <property type="term" value="C:protein-DNA complex"/>
    <property type="evidence" value="ECO:0007669"/>
    <property type="project" value="TreeGrafter"/>
</dbReference>
<evidence type="ECO:0000256" key="5">
    <source>
        <dbReference type="ARBA" id="ARBA00023125"/>
    </source>
</evidence>
<sequence length="226" mass="26056">MTKVLIVDDEQDIVSFMKDFLQDHGYDVLAAYNSKEALQLLKGEPDIIILDVMMPGMDGFELCEMIREHIDCPIIFLSARGSEEDRIKGLLIGGDDYLVKPFSMKELHARIMAHLRHEQRKAKKPAKRLYFGHLMIDLDGYAVFYQNKQIAFTTKEFELIKLLALHAGQVFSREQIYEKIWGYDAEGDASTVTEHIKKIRAKLADFNTESSYIATVWGVGYKWEKQ</sequence>
<dbReference type="CDD" id="cd17574">
    <property type="entry name" value="REC_OmpR"/>
    <property type="match status" value="1"/>
</dbReference>
<dbReference type="SMART" id="SM00862">
    <property type="entry name" value="Trans_reg_C"/>
    <property type="match status" value="1"/>
</dbReference>
<dbReference type="RefSeq" id="WP_120075838.1">
    <property type="nucleotide sequence ID" value="NZ_CP126113.1"/>
</dbReference>
<evidence type="ECO:0000256" key="4">
    <source>
        <dbReference type="ARBA" id="ARBA00023015"/>
    </source>
</evidence>
<keyword evidence="2 7" id="KW-0597">Phosphoprotein</keyword>
<evidence type="ECO:0000256" key="8">
    <source>
        <dbReference type="PROSITE-ProRule" id="PRU01091"/>
    </source>
</evidence>
<dbReference type="Proteomes" id="UP000273811">
    <property type="component" value="Unassembled WGS sequence"/>
</dbReference>
<feature type="modified residue" description="4-aspartylphosphate" evidence="7">
    <location>
        <position position="51"/>
    </location>
</feature>
<dbReference type="InterPro" id="IPR039420">
    <property type="entry name" value="WalR-like"/>
</dbReference>
<dbReference type="Pfam" id="PF00072">
    <property type="entry name" value="Response_reg"/>
    <property type="match status" value="1"/>
</dbReference>
<dbReference type="InterPro" id="IPR001789">
    <property type="entry name" value="Sig_transdc_resp-reg_receiver"/>
</dbReference>
<dbReference type="FunFam" id="3.40.50.2300:FF:000001">
    <property type="entry name" value="DNA-binding response regulator PhoB"/>
    <property type="match status" value="1"/>
</dbReference>
<feature type="domain" description="OmpR/PhoB-type" evidence="10">
    <location>
        <begin position="126"/>
        <end position="225"/>
    </location>
</feature>
<dbReference type="PANTHER" id="PTHR48111:SF2">
    <property type="entry name" value="RESPONSE REGULATOR SAER"/>
    <property type="match status" value="1"/>
</dbReference>
<dbReference type="PROSITE" id="PS50110">
    <property type="entry name" value="RESPONSE_REGULATORY"/>
    <property type="match status" value="1"/>
</dbReference>
<evidence type="ECO:0000259" key="9">
    <source>
        <dbReference type="PROSITE" id="PS50110"/>
    </source>
</evidence>
<dbReference type="GO" id="GO:0005829">
    <property type="term" value="C:cytosol"/>
    <property type="evidence" value="ECO:0007669"/>
    <property type="project" value="TreeGrafter"/>
</dbReference>
<dbReference type="InterPro" id="IPR036388">
    <property type="entry name" value="WH-like_DNA-bd_sf"/>
</dbReference>
<dbReference type="GO" id="GO:0000156">
    <property type="term" value="F:phosphorelay response regulator activity"/>
    <property type="evidence" value="ECO:0007669"/>
    <property type="project" value="TreeGrafter"/>
</dbReference>
<feature type="domain" description="Response regulatory" evidence="9">
    <location>
        <begin position="3"/>
        <end position="115"/>
    </location>
</feature>
<comment type="caution">
    <text evidence="11">The sequence shown here is derived from an EMBL/GenBank/DDBJ whole genome shotgun (WGS) entry which is preliminary data.</text>
</comment>
<dbReference type="GO" id="GO:0000976">
    <property type="term" value="F:transcription cis-regulatory region binding"/>
    <property type="evidence" value="ECO:0007669"/>
    <property type="project" value="TreeGrafter"/>
</dbReference>
<accession>A0A443IJ26</accession>
<evidence type="ECO:0000256" key="7">
    <source>
        <dbReference type="PROSITE-ProRule" id="PRU00169"/>
    </source>
</evidence>
<dbReference type="SUPFAM" id="SSF52172">
    <property type="entry name" value="CheY-like"/>
    <property type="match status" value="1"/>
</dbReference>
<evidence type="ECO:0000256" key="1">
    <source>
        <dbReference type="ARBA" id="ARBA00004496"/>
    </source>
</evidence>